<keyword evidence="3" id="KW-1185">Reference proteome</keyword>
<accession>A0ABU6TTX3</accession>
<evidence type="ECO:0000313" key="3">
    <source>
        <dbReference type="Proteomes" id="UP001341840"/>
    </source>
</evidence>
<dbReference type="PANTHER" id="PTHR34835">
    <property type="entry name" value="OS07G0283600 PROTEIN-RELATED"/>
    <property type="match status" value="1"/>
</dbReference>
<organism evidence="2 3">
    <name type="scientific">Stylosanthes scabra</name>
    <dbReference type="NCBI Taxonomy" id="79078"/>
    <lineage>
        <taxon>Eukaryota</taxon>
        <taxon>Viridiplantae</taxon>
        <taxon>Streptophyta</taxon>
        <taxon>Embryophyta</taxon>
        <taxon>Tracheophyta</taxon>
        <taxon>Spermatophyta</taxon>
        <taxon>Magnoliopsida</taxon>
        <taxon>eudicotyledons</taxon>
        <taxon>Gunneridae</taxon>
        <taxon>Pentapetalae</taxon>
        <taxon>rosids</taxon>
        <taxon>fabids</taxon>
        <taxon>Fabales</taxon>
        <taxon>Fabaceae</taxon>
        <taxon>Papilionoideae</taxon>
        <taxon>50 kb inversion clade</taxon>
        <taxon>dalbergioids sensu lato</taxon>
        <taxon>Dalbergieae</taxon>
        <taxon>Pterocarpus clade</taxon>
        <taxon>Stylosanthes</taxon>
    </lineage>
</organism>
<name>A0ABU6TTX3_9FABA</name>
<proteinExistence type="predicted"/>
<feature type="region of interest" description="Disordered" evidence="1">
    <location>
        <begin position="238"/>
        <end position="258"/>
    </location>
</feature>
<evidence type="ECO:0000256" key="1">
    <source>
        <dbReference type="SAM" id="MobiDB-lite"/>
    </source>
</evidence>
<feature type="compositionally biased region" description="Basic and acidic residues" evidence="1">
    <location>
        <begin position="314"/>
        <end position="325"/>
    </location>
</feature>
<comment type="caution">
    <text evidence="2">The sequence shown here is derived from an EMBL/GenBank/DDBJ whole genome shotgun (WGS) entry which is preliminary data.</text>
</comment>
<dbReference type="PANTHER" id="PTHR34835:SF34">
    <property type="entry name" value="OS08G0555500 PROTEIN"/>
    <property type="match status" value="1"/>
</dbReference>
<evidence type="ECO:0000313" key="2">
    <source>
        <dbReference type="EMBL" id="MED6152256.1"/>
    </source>
</evidence>
<reference evidence="2 3" key="1">
    <citation type="journal article" date="2023" name="Plants (Basel)">
        <title>Bridging the Gap: Combining Genomics and Transcriptomics Approaches to Understand Stylosanthes scabra, an Orphan Legume from the Brazilian Caatinga.</title>
        <authorList>
            <person name="Ferreira-Neto J.R.C."/>
            <person name="da Silva M.D."/>
            <person name="Binneck E."/>
            <person name="de Melo N.F."/>
            <person name="da Silva R.H."/>
            <person name="de Melo A.L.T.M."/>
            <person name="Pandolfi V."/>
            <person name="Bustamante F.O."/>
            <person name="Brasileiro-Vidal A.C."/>
            <person name="Benko-Iseppon A.M."/>
        </authorList>
    </citation>
    <scope>NUCLEOTIDE SEQUENCE [LARGE SCALE GENOMIC DNA]</scope>
    <source>
        <tissue evidence="2">Leaves</tissue>
    </source>
</reference>
<feature type="region of interest" description="Disordered" evidence="1">
    <location>
        <begin position="280"/>
        <end position="325"/>
    </location>
</feature>
<dbReference type="Proteomes" id="UP001341840">
    <property type="component" value="Unassembled WGS sequence"/>
</dbReference>
<sequence length="325" mass="36669">MGRKTTMEKGKGKQSDVQYDKCHRTRCSPSELARTYAVLSNEKKALVHKMGFGALAENVSNYNFSNLIMMELVDSFHILDSTIRTNIGRFKVDATKKVVLCPNNLKPLSPKTLPTILDVTNPRAMNWGWHVYSFLLNSIMKMKKKNLKSADGCVFALLIIYIQETHFGVDSEEADAQPPWLVYWKDSILKRRIKYEFEDPADLFSFECIIPDLNAHLLILCCRVCVRSVRRRTKKRDEAINAEPLQPRQHTKANANAADAIGENVGIIERRTKKRHEAINAAPLQPPQQGEADANPDATIDALADPSTQVNVNQEDHNKDHCNGG</sequence>
<dbReference type="EMBL" id="JASCZI010092346">
    <property type="protein sequence ID" value="MED6152256.1"/>
    <property type="molecule type" value="Genomic_DNA"/>
</dbReference>
<gene>
    <name evidence="2" type="ORF">PIB30_090180</name>
</gene>
<protein>
    <submittedName>
        <fullName evidence="2">Uncharacterized protein</fullName>
    </submittedName>
</protein>